<evidence type="ECO:0000256" key="1">
    <source>
        <dbReference type="ARBA" id="ARBA00000085"/>
    </source>
</evidence>
<dbReference type="RefSeq" id="WP_084527255.1">
    <property type="nucleotide sequence ID" value="NZ_FQUP01000002.1"/>
</dbReference>
<dbReference type="InterPro" id="IPR036097">
    <property type="entry name" value="HisK_dim/P_sf"/>
</dbReference>
<keyword evidence="3" id="KW-0597">Phosphoprotein</keyword>
<protein>
    <recommendedName>
        <fullName evidence="2">histidine kinase</fullName>
        <ecNumber evidence="2">2.7.13.3</ecNumber>
    </recommendedName>
</protein>
<dbReference type="CDD" id="cd00075">
    <property type="entry name" value="HATPase"/>
    <property type="match status" value="1"/>
</dbReference>
<dbReference type="InterPro" id="IPR003661">
    <property type="entry name" value="HisK_dim/P_dom"/>
</dbReference>
<dbReference type="EMBL" id="FQUP01000002">
    <property type="protein sequence ID" value="SHF63920.1"/>
    <property type="molecule type" value="Genomic_DNA"/>
</dbReference>
<dbReference type="SMART" id="SM00387">
    <property type="entry name" value="HATPase_c"/>
    <property type="match status" value="1"/>
</dbReference>
<keyword evidence="5 8" id="KW-0418">Kinase</keyword>
<keyword evidence="6" id="KW-0472">Membrane</keyword>
<dbReference type="InterPro" id="IPR035965">
    <property type="entry name" value="PAS-like_dom_sf"/>
</dbReference>
<dbReference type="EC" id="2.7.13.3" evidence="2"/>
<feature type="transmembrane region" description="Helical" evidence="6">
    <location>
        <begin position="53"/>
        <end position="73"/>
    </location>
</feature>
<dbReference type="Pfam" id="PF12860">
    <property type="entry name" value="PAS_7"/>
    <property type="match status" value="2"/>
</dbReference>
<dbReference type="PRINTS" id="PR00344">
    <property type="entry name" value="BCTRLSENSOR"/>
</dbReference>
<dbReference type="InterPro" id="IPR004358">
    <property type="entry name" value="Sig_transdc_His_kin-like_C"/>
</dbReference>
<accession>A0A1M5DAK4</accession>
<dbReference type="SMART" id="SM00388">
    <property type="entry name" value="HisKA"/>
    <property type="match status" value="1"/>
</dbReference>
<keyword evidence="4" id="KW-0808">Transferase</keyword>
<evidence type="ECO:0000256" key="2">
    <source>
        <dbReference type="ARBA" id="ARBA00012438"/>
    </source>
</evidence>
<dbReference type="PANTHER" id="PTHR43047:SF72">
    <property type="entry name" value="OSMOSENSING HISTIDINE PROTEIN KINASE SLN1"/>
    <property type="match status" value="1"/>
</dbReference>
<dbReference type="Gene3D" id="3.30.450.20">
    <property type="entry name" value="PAS domain"/>
    <property type="match status" value="2"/>
</dbReference>
<organism evidence="8 9">
    <name type="scientific">Kaistia soli DSM 19436</name>
    <dbReference type="NCBI Taxonomy" id="1122133"/>
    <lineage>
        <taxon>Bacteria</taxon>
        <taxon>Pseudomonadati</taxon>
        <taxon>Pseudomonadota</taxon>
        <taxon>Alphaproteobacteria</taxon>
        <taxon>Hyphomicrobiales</taxon>
        <taxon>Kaistiaceae</taxon>
        <taxon>Kaistia</taxon>
    </lineage>
</organism>
<dbReference type="SMART" id="SM00091">
    <property type="entry name" value="PAS"/>
    <property type="match status" value="3"/>
</dbReference>
<dbReference type="InterPro" id="IPR003594">
    <property type="entry name" value="HATPase_dom"/>
</dbReference>
<dbReference type="SUPFAM" id="SSF47384">
    <property type="entry name" value="Homodimeric domain of signal transducing histidine kinase"/>
    <property type="match status" value="1"/>
</dbReference>
<dbReference type="SUPFAM" id="SSF55785">
    <property type="entry name" value="PYP-like sensor domain (PAS domain)"/>
    <property type="match status" value="3"/>
</dbReference>
<dbReference type="Gene3D" id="1.10.287.130">
    <property type="match status" value="1"/>
</dbReference>
<dbReference type="Proteomes" id="UP000184485">
    <property type="component" value="Unassembled WGS sequence"/>
</dbReference>
<proteinExistence type="predicted"/>
<dbReference type="OrthoDB" id="9797304at2"/>
<keyword evidence="9" id="KW-1185">Reference proteome</keyword>
<dbReference type="SUPFAM" id="SSF55874">
    <property type="entry name" value="ATPase domain of HSP90 chaperone/DNA topoisomerase II/histidine kinase"/>
    <property type="match status" value="1"/>
</dbReference>
<evidence type="ECO:0000256" key="5">
    <source>
        <dbReference type="ARBA" id="ARBA00022777"/>
    </source>
</evidence>
<dbReference type="STRING" id="1122133.SAMN02745157_2615"/>
<dbReference type="FunFam" id="3.30.565.10:FF:000006">
    <property type="entry name" value="Sensor histidine kinase WalK"/>
    <property type="match status" value="1"/>
</dbReference>
<evidence type="ECO:0000313" key="8">
    <source>
        <dbReference type="EMBL" id="SHF63920.1"/>
    </source>
</evidence>
<comment type="catalytic activity">
    <reaction evidence="1">
        <text>ATP + protein L-histidine = ADP + protein N-phospho-L-histidine.</text>
        <dbReference type="EC" id="2.7.13.3"/>
    </reaction>
</comment>
<gene>
    <name evidence="8" type="ORF">SAMN02745157_2615</name>
</gene>
<dbReference type="InterPro" id="IPR000014">
    <property type="entry name" value="PAS"/>
</dbReference>
<sequence>MLWHRRISGWIRAGRAGRVPVTAVRHALPPVALLALSIGPAAAADFLAPDRIVSFSAIFGVLTFSLVAIAVLLRARDRADTDNADLRGRVADLRAIADRAEALVNADDQRLVAWSGPEEPPLVMGRLPRTTGAPDDRAAFLAFGTWLTGASASRLDLALERLRGEGETFTIAIETANGNFVEVAGRTAAGRAVARFRDLSGDRLALAELDARHRRLMQDVAAMRALIEAAPLPCWIRDRDGMLEWVNQAYVRAVEATDATDAVRRRLELVDTAGRQAIVRSHAEGSAFTRRLPVVMAGERRMLDIIDVASETGSAGIAADVTELEAVQTQMKRLVEFHSRTLDQLATAVAVFGQDRRLRSYNAAFRELFGLDAAFLDQLPDESAVLDRMRAARRLPEQVDFKSWRKELFAAYQSVDAREFWWHLPDGQTLRVIANPHPQGGMTWIYENVTARLDLESRYNALIQVQGETLDHLAEGVAVFGSDGRLRLDNPAFARIWRLDPKLLAGRPHVGEIARACRALSASPDEWARFTAEVAGLGDSRAPTHGRMERRDRRVIDYATVPLPNGQTMVTFVDVTDSVQVERALTDRNEALEAADGLKNAFIQHVSYELRSPLTNIIGFTQLLADVAVGPLNDKQREYTGYILSSSGSLLAIVNDILDLATVDAGIITLDLGEVNVAETVAAATEGVRDRLRESRLKLEAQLPPDLGSFVGDEKRIRQILYNLLSNAVGFSTAGSTIRLTARRSSEAIEFVVADEGPGISADFINAVFERFESRASGAARGGAGLGLAIVKSFVELHGGTVSIASEIGHGTAVTVRMPLRPTALDVAAE</sequence>
<keyword evidence="6" id="KW-1133">Transmembrane helix</keyword>
<keyword evidence="6" id="KW-0812">Transmembrane</keyword>
<dbReference type="Gene3D" id="3.30.565.10">
    <property type="entry name" value="Histidine kinase-like ATPase, C-terminal domain"/>
    <property type="match status" value="1"/>
</dbReference>
<evidence type="ECO:0000256" key="4">
    <source>
        <dbReference type="ARBA" id="ARBA00022679"/>
    </source>
</evidence>
<reference evidence="8 9" key="1">
    <citation type="submission" date="2016-11" db="EMBL/GenBank/DDBJ databases">
        <authorList>
            <person name="Jaros S."/>
            <person name="Januszkiewicz K."/>
            <person name="Wedrychowicz H."/>
        </authorList>
    </citation>
    <scope>NUCLEOTIDE SEQUENCE [LARGE SCALE GENOMIC DNA]</scope>
    <source>
        <strain evidence="8 9">DSM 19436</strain>
    </source>
</reference>
<dbReference type="PROSITE" id="PS50109">
    <property type="entry name" value="HIS_KIN"/>
    <property type="match status" value="1"/>
</dbReference>
<feature type="domain" description="Histidine kinase" evidence="7">
    <location>
        <begin position="605"/>
        <end position="822"/>
    </location>
</feature>
<dbReference type="PANTHER" id="PTHR43047">
    <property type="entry name" value="TWO-COMPONENT HISTIDINE PROTEIN KINASE"/>
    <property type="match status" value="1"/>
</dbReference>
<dbReference type="AlphaFoldDB" id="A0A1M5DAK4"/>
<dbReference type="InterPro" id="IPR036890">
    <property type="entry name" value="HATPase_C_sf"/>
</dbReference>
<dbReference type="Pfam" id="PF00512">
    <property type="entry name" value="HisKA"/>
    <property type="match status" value="1"/>
</dbReference>
<evidence type="ECO:0000256" key="3">
    <source>
        <dbReference type="ARBA" id="ARBA00022553"/>
    </source>
</evidence>
<dbReference type="GO" id="GO:0000155">
    <property type="term" value="F:phosphorelay sensor kinase activity"/>
    <property type="evidence" value="ECO:0007669"/>
    <property type="project" value="InterPro"/>
</dbReference>
<name>A0A1M5DAK4_9HYPH</name>
<dbReference type="CDD" id="cd00082">
    <property type="entry name" value="HisKA"/>
    <property type="match status" value="1"/>
</dbReference>
<dbReference type="GO" id="GO:0009927">
    <property type="term" value="F:histidine phosphotransfer kinase activity"/>
    <property type="evidence" value="ECO:0007669"/>
    <property type="project" value="TreeGrafter"/>
</dbReference>
<dbReference type="Pfam" id="PF02518">
    <property type="entry name" value="HATPase_c"/>
    <property type="match status" value="1"/>
</dbReference>
<evidence type="ECO:0000259" key="7">
    <source>
        <dbReference type="PROSITE" id="PS50109"/>
    </source>
</evidence>
<evidence type="ECO:0000256" key="6">
    <source>
        <dbReference type="SAM" id="Phobius"/>
    </source>
</evidence>
<evidence type="ECO:0000313" key="9">
    <source>
        <dbReference type="Proteomes" id="UP000184485"/>
    </source>
</evidence>
<dbReference type="InterPro" id="IPR005467">
    <property type="entry name" value="His_kinase_dom"/>
</dbReference>
<dbReference type="Pfam" id="PF13188">
    <property type="entry name" value="PAS_8"/>
    <property type="match status" value="1"/>
</dbReference>
<dbReference type="GO" id="GO:0005886">
    <property type="term" value="C:plasma membrane"/>
    <property type="evidence" value="ECO:0007669"/>
    <property type="project" value="TreeGrafter"/>
</dbReference>